<organism evidence="3 4">
    <name type="scientific">Alligator mississippiensis</name>
    <name type="common">American alligator</name>
    <dbReference type="NCBI Taxonomy" id="8496"/>
    <lineage>
        <taxon>Eukaryota</taxon>
        <taxon>Metazoa</taxon>
        <taxon>Chordata</taxon>
        <taxon>Craniata</taxon>
        <taxon>Vertebrata</taxon>
        <taxon>Euteleostomi</taxon>
        <taxon>Archelosauria</taxon>
        <taxon>Archosauria</taxon>
        <taxon>Crocodylia</taxon>
        <taxon>Alligatoridae</taxon>
        <taxon>Alligatorinae</taxon>
        <taxon>Alligator</taxon>
    </lineage>
</organism>
<keyword evidence="4" id="KW-1185">Reference proteome</keyword>
<evidence type="ECO:0000259" key="2">
    <source>
        <dbReference type="Pfam" id="PF05185"/>
    </source>
</evidence>
<dbReference type="InterPro" id="IPR035075">
    <property type="entry name" value="PRMT5"/>
</dbReference>
<evidence type="ECO:0000256" key="1">
    <source>
        <dbReference type="ARBA" id="ARBA00022691"/>
    </source>
</evidence>
<accession>A0A151NT92</accession>
<dbReference type="GO" id="GO:0016274">
    <property type="term" value="F:protein-arginine N-methyltransferase activity"/>
    <property type="evidence" value="ECO:0007669"/>
    <property type="project" value="InterPro"/>
</dbReference>
<dbReference type="Proteomes" id="UP000050525">
    <property type="component" value="Unassembled WGS sequence"/>
</dbReference>
<dbReference type="GO" id="GO:0005634">
    <property type="term" value="C:nucleus"/>
    <property type="evidence" value="ECO:0007669"/>
    <property type="project" value="TreeGrafter"/>
</dbReference>
<dbReference type="InterPro" id="IPR025799">
    <property type="entry name" value="Arg_MeTrfase"/>
</dbReference>
<dbReference type="GO" id="GO:0005829">
    <property type="term" value="C:cytosol"/>
    <property type="evidence" value="ECO:0007669"/>
    <property type="project" value="TreeGrafter"/>
</dbReference>
<comment type="caution">
    <text evidence="3">The sequence shown here is derived from an EMBL/GenBank/DDBJ whole genome shotgun (WGS) entry which is preliminary data.</text>
</comment>
<dbReference type="PANTHER" id="PTHR10738:SF0">
    <property type="entry name" value="PROTEIN ARGININE N-METHYLTRANSFERASE 5"/>
    <property type="match status" value="1"/>
</dbReference>
<proteinExistence type="predicted"/>
<dbReference type="STRING" id="8496.A0A151NT92"/>
<dbReference type="EMBL" id="AKHW03002092">
    <property type="protein sequence ID" value="KYO40087.1"/>
    <property type="molecule type" value="Genomic_DNA"/>
</dbReference>
<dbReference type="PANTHER" id="PTHR10738">
    <property type="entry name" value="PROTEIN ARGININE N-METHYLTRANSFERASE 5"/>
    <property type="match status" value="1"/>
</dbReference>
<dbReference type="Gene3D" id="3.40.50.150">
    <property type="entry name" value="Vaccinia Virus protein VP39"/>
    <property type="match status" value="1"/>
</dbReference>
<dbReference type="InterPro" id="IPR029063">
    <property type="entry name" value="SAM-dependent_MTases_sf"/>
</dbReference>
<dbReference type="GO" id="GO:0006355">
    <property type="term" value="P:regulation of DNA-templated transcription"/>
    <property type="evidence" value="ECO:0007669"/>
    <property type="project" value="TreeGrafter"/>
</dbReference>
<dbReference type="AlphaFoldDB" id="A0A151NT92"/>
<protein>
    <recommendedName>
        <fullName evidence="2">PRMT5 arginine-N-methyltransferase domain-containing protein</fullName>
    </recommendedName>
</protein>
<evidence type="ECO:0000313" key="3">
    <source>
        <dbReference type="EMBL" id="KYO40087.1"/>
    </source>
</evidence>
<reference evidence="3 4" key="1">
    <citation type="journal article" date="2012" name="Genome Biol.">
        <title>Sequencing three crocodilian genomes to illuminate the evolution of archosaurs and amniotes.</title>
        <authorList>
            <person name="St John J.A."/>
            <person name="Braun E.L."/>
            <person name="Isberg S.R."/>
            <person name="Miles L.G."/>
            <person name="Chong A.Y."/>
            <person name="Gongora J."/>
            <person name="Dalzell P."/>
            <person name="Moran C."/>
            <person name="Bed'hom B."/>
            <person name="Abzhanov A."/>
            <person name="Burgess S.C."/>
            <person name="Cooksey A.M."/>
            <person name="Castoe T.A."/>
            <person name="Crawford N.G."/>
            <person name="Densmore L.D."/>
            <person name="Drew J.C."/>
            <person name="Edwards S.V."/>
            <person name="Faircloth B.C."/>
            <person name="Fujita M.K."/>
            <person name="Greenwold M.J."/>
            <person name="Hoffmann F.G."/>
            <person name="Howard J.M."/>
            <person name="Iguchi T."/>
            <person name="Janes D.E."/>
            <person name="Khan S.Y."/>
            <person name="Kohno S."/>
            <person name="de Koning A.J."/>
            <person name="Lance S.L."/>
            <person name="McCarthy F.M."/>
            <person name="McCormack J.E."/>
            <person name="Merchant M.E."/>
            <person name="Peterson D.G."/>
            <person name="Pollock D.D."/>
            <person name="Pourmand N."/>
            <person name="Raney B.J."/>
            <person name="Roessler K.A."/>
            <person name="Sanford J.R."/>
            <person name="Sawyer R.H."/>
            <person name="Schmidt C.J."/>
            <person name="Triplett E.W."/>
            <person name="Tuberville T.D."/>
            <person name="Venegas-Anaya M."/>
            <person name="Howard J.T."/>
            <person name="Jarvis E.D."/>
            <person name="Guillette L.J.Jr."/>
            <person name="Glenn T.C."/>
            <person name="Green R.E."/>
            <person name="Ray D.A."/>
        </authorList>
    </citation>
    <scope>NUCLEOTIDE SEQUENCE [LARGE SCALE GENOMIC DNA]</scope>
    <source>
        <strain evidence="3">KSC_2009_1</strain>
    </source>
</reference>
<feature type="domain" description="PRMT5 arginine-N-methyltransferase" evidence="2">
    <location>
        <begin position="11"/>
        <end position="72"/>
    </location>
</feature>
<sequence>MGLVLAKTEWEAIYRCLLDRVPEEEKDTNVQVVMVLGAGRGPLVHATLRASRQAARRVRVYAVEKNPNAIVT</sequence>
<keyword evidence="1" id="KW-0949">S-adenosyl-L-methionine</keyword>
<name>A0A151NT92_ALLMI</name>
<gene>
    <name evidence="3" type="ORF">Y1Q_0013029</name>
</gene>
<evidence type="ECO:0000313" key="4">
    <source>
        <dbReference type="Proteomes" id="UP000050525"/>
    </source>
</evidence>
<dbReference type="Pfam" id="PF05185">
    <property type="entry name" value="PRMT5"/>
    <property type="match status" value="1"/>
</dbReference>